<evidence type="ECO:0000313" key="1">
    <source>
        <dbReference type="EMBL" id="EXY74565.1"/>
    </source>
</evidence>
<organism evidence="1 2">
    <name type="scientific">Bacteroides fragilis str. 3988T(B)14</name>
    <dbReference type="NCBI Taxonomy" id="1339315"/>
    <lineage>
        <taxon>Bacteria</taxon>
        <taxon>Pseudomonadati</taxon>
        <taxon>Bacteroidota</taxon>
        <taxon>Bacteroidia</taxon>
        <taxon>Bacteroidales</taxon>
        <taxon>Bacteroidaceae</taxon>
        <taxon>Bacteroides</taxon>
    </lineage>
</organism>
<protein>
    <submittedName>
        <fullName evidence="1">Uncharacterized protein</fullName>
    </submittedName>
</protein>
<gene>
    <name evidence="1" type="ORF">M124_1624</name>
</gene>
<name>A0A015W278_BACFG</name>
<proteinExistence type="predicted"/>
<dbReference type="EMBL" id="JGCY01000282">
    <property type="protein sequence ID" value="EXY74565.1"/>
    <property type="molecule type" value="Genomic_DNA"/>
</dbReference>
<accession>A0A015W278</accession>
<evidence type="ECO:0000313" key="2">
    <source>
        <dbReference type="Proteomes" id="UP000020529"/>
    </source>
</evidence>
<reference evidence="1 2" key="1">
    <citation type="submission" date="2014-02" db="EMBL/GenBank/DDBJ databases">
        <authorList>
            <person name="Sears C."/>
            <person name="Carroll K."/>
            <person name="Sack B.R."/>
            <person name="Qadri F."/>
            <person name="Myers L.L."/>
            <person name="Chung G.-T."/>
            <person name="Escheverria P."/>
            <person name="Fraser C.M."/>
            <person name="Sadzewicz L."/>
            <person name="Shefchek K.A."/>
            <person name="Tallon L."/>
            <person name="Das S.P."/>
            <person name="Daugherty S."/>
            <person name="Mongodin E.F."/>
        </authorList>
    </citation>
    <scope>NUCLEOTIDE SEQUENCE [LARGE SCALE GENOMIC DNA]</scope>
    <source>
        <strain evidence="2">3988T(B)14</strain>
    </source>
</reference>
<comment type="caution">
    <text evidence="1">The sequence shown here is derived from an EMBL/GenBank/DDBJ whole genome shotgun (WGS) entry which is preliminary data.</text>
</comment>
<dbReference type="Proteomes" id="UP000020529">
    <property type="component" value="Unassembled WGS sequence"/>
</dbReference>
<sequence length="91" mass="10385">MYTFRLIRIGQSGQQTSILLAEQIVFPKVRLPKYRRLQLYNRIATIGKNGRQLVISDKAGVRPEASTRFDKIVRTLGSRVTGNKYSHPLTP</sequence>
<dbReference type="AlphaFoldDB" id="A0A015W278"/>